<dbReference type="GO" id="GO:0006304">
    <property type="term" value="P:DNA modification"/>
    <property type="evidence" value="ECO:0007669"/>
    <property type="project" value="InterPro"/>
</dbReference>
<evidence type="ECO:0000256" key="3">
    <source>
        <dbReference type="ARBA" id="ARBA00022679"/>
    </source>
</evidence>
<evidence type="ECO:0000259" key="6">
    <source>
        <dbReference type="Pfam" id="PF07669"/>
    </source>
</evidence>
<dbReference type="Gene3D" id="3.40.50.150">
    <property type="entry name" value="Vaccinia Virus protein VP39"/>
    <property type="match status" value="1"/>
</dbReference>
<keyword evidence="3 7" id="KW-0808">Transferase</keyword>
<dbReference type="GO" id="GO:0009007">
    <property type="term" value="F:site-specific DNA-methyltransferase (adenine-specific) activity"/>
    <property type="evidence" value="ECO:0007669"/>
    <property type="project" value="UniProtKB-EC"/>
</dbReference>
<dbReference type="AlphaFoldDB" id="A0A346B016"/>
<dbReference type="NCBIfam" id="NF033452">
    <property type="entry name" value="BREX_1_MTaseX"/>
    <property type="match status" value="1"/>
</dbReference>
<dbReference type="PRINTS" id="PR00507">
    <property type="entry name" value="N12N6MTFRASE"/>
</dbReference>
<dbReference type="InterPro" id="IPR002052">
    <property type="entry name" value="DNA_methylase_N6_adenine_CS"/>
</dbReference>
<evidence type="ECO:0000256" key="2">
    <source>
        <dbReference type="ARBA" id="ARBA00022603"/>
    </source>
</evidence>
<dbReference type="PANTHER" id="PTHR33841:SF1">
    <property type="entry name" value="DNA METHYLTRANSFERASE A"/>
    <property type="match status" value="1"/>
</dbReference>
<evidence type="ECO:0000256" key="4">
    <source>
        <dbReference type="ARBA" id="ARBA00022691"/>
    </source>
</evidence>
<dbReference type="EC" id="2.1.1.72" evidence="1"/>
<evidence type="ECO:0000256" key="1">
    <source>
        <dbReference type="ARBA" id="ARBA00011900"/>
    </source>
</evidence>
<name>A0A346B016_9FIRM</name>
<dbReference type="REBASE" id="263824">
    <property type="entry name" value="MspAJH120ORF7715P"/>
</dbReference>
<dbReference type="GO" id="GO:0003676">
    <property type="term" value="F:nucleic acid binding"/>
    <property type="evidence" value="ECO:0007669"/>
    <property type="project" value="InterPro"/>
</dbReference>
<dbReference type="KEGG" id="meg:DKB62_07715"/>
<dbReference type="Pfam" id="PF07669">
    <property type="entry name" value="Eco57I"/>
    <property type="match status" value="1"/>
</dbReference>
<comment type="catalytic activity">
    <reaction evidence="5">
        <text>a 2'-deoxyadenosine in DNA + S-adenosyl-L-methionine = an N(6)-methyl-2'-deoxyadenosine in DNA + S-adenosyl-L-homocysteine + H(+)</text>
        <dbReference type="Rhea" id="RHEA:15197"/>
        <dbReference type="Rhea" id="RHEA-COMP:12418"/>
        <dbReference type="Rhea" id="RHEA-COMP:12419"/>
        <dbReference type="ChEBI" id="CHEBI:15378"/>
        <dbReference type="ChEBI" id="CHEBI:57856"/>
        <dbReference type="ChEBI" id="CHEBI:59789"/>
        <dbReference type="ChEBI" id="CHEBI:90615"/>
        <dbReference type="ChEBI" id="CHEBI:90616"/>
        <dbReference type="EC" id="2.1.1.72"/>
    </reaction>
</comment>
<proteinExistence type="predicted"/>
<protein>
    <recommendedName>
        <fullName evidence="1">site-specific DNA-methyltransferase (adenine-specific)</fullName>
        <ecNumber evidence="1">2.1.1.72</ecNumber>
    </recommendedName>
</protein>
<accession>A0A346B016</accession>
<dbReference type="InterPro" id="IPR050953">
    <property type="entry name" value="N4_N6_ade-DNA_methylase"/>
</dbReference>
<dbReference type="SUPFAM" id="SSF53335">
    <property type="entry name" value="S-adenosyl-L-methionine-dependent methyltransferases"/>
    <property type="match status" value="1"/>
</dbReference>
<dbReference type="PROSITE" id="PS00092">
    <property type="entry name" value="N6_MTASE"/>
    <property type="match status" value="1"/>
</dbReference>
<dbReference type="InterPro" id="IPR029063">
    <property type="entry name" value="SAM-dependent_MTases_sf"/>
</dbReference>
<dbReference type="OrthoDB" id="32195at2"/>
<dbReference type="Proteomes" id="UP000254337">
    <property type="component" value="Chromosome"/>
</dbReference>
<gene>
    <name evidence="7" type="primary">pglX</name>
    <name evidence="7" type="ORF">DKB62_07715</name>
</gene>
<dbReference type="RefSeq" id="WP_107195319.1">
    <property type="nucleotide sequence ID" value="NZ_CP029462.1"/>
</dbReference>
<organism evidence="7 8">
    <name type="scientific">Megasphaera stantonii</name>
    <dbReference type="NCBI Taxonomy" id="2144175"/>
    <lineage>
        <taxon>Bacteria</taxon>
        <taxon>Bacillati</taxon>
        <taxon>Bacillota</taxon>
        <taxon>Negativicutes</taxon>
        <taxon>Veillonellales</taxon>
        <taxon>Veillonellaceae</taxon>
        <taxon>Megasphaera</taxon>
    </lineage>
</organism>
<dbReference type="GO" id="GO:0032259">
    <property type="term" value="P:methylation"/>
    <property type="evidence" value="ECO:0007669"/>
    <property type="project" value="UniProtKB-KW"/>
</dbReference>
<dbReference type="EMBL" id="CP029462">
    <property type="protein sequence ID" value="AXL21459.1"/>
    <property type="molecule type" value="Genomic_DNA"/>
</dbReference>
<keyword evidence="2 7" id="KW-0489">Methyltransferase</keyword>
<evidence type="ECO:0000313" key="8">
    <source>
        <dbReference type="Proteomes" id="UP000254337"/>
    </source>
</evidence>
<keyword evidence="4" id="KW-0949">S-adenosyl-L-methionine</keyword>
<evidence type="ECO:0000256" key="5">
    <source>
        <dbReference type="ARBA" id="ARBA00047942"/>
    </source>
</evidence>
<keyword evidence="8" id="KW-1185">Reference proteome</keyword>
<dbReference type="InterPro" id="IPR047939">
    <property type="entry name" value="BREX_1_PglX"/>
</dbReference>
<evidence type="ECO:0000313" key="7">
    <source>
        <dbReference type="EMBL" id="AXL21459.1"/>
    </source>
</evidence>
<feature type="domain" description="Type II methyltransferase M.TaqI-like" evidence="6">
    <location>
        <begin position="363"/>
        <end position="583"/>
    </location>
</feature>
<dbReference type="InterPro" id="IPR011639">
    <property type="entry name" value="MethylTrfase_TaqI-like_dom"/>
</dbReference>
<sequence>MDKTAIKKFAIWARNKLIADSIYRARLLGITDKGIQAPLPQSTKDAQFFDIGLKEPSAITGDAITQRKNLVAVIQEKAKESTYPEAFSHIMEETAYTWFNRLIAIRFMEVNNYLSARVLSSKIPEKIEPDLVTSPFDSDLTFSEDESRQIVDWKMNNQTDDLFRMLFLKECNALNEPLPMLFEKIADYTELLLTLSISDRDGVVLHLVHDIPEDDFRDQVQIIGWLYQYYNTEPKDKVFARKSSEKIKKEDIPAATQLFTPDWIVRYMVENSLGRLWIEGHPDEVLKGKWKYYLDEAEQEESVQEQLNQIYAEHSKLNPEDLTCLDPCCGSGHILVYMFDVLMQIYRSRGYRDRDAAISIVEHNLYGLDIDERAAQLAYFAVMMKARQYDRRFLSRGIQPHVYAIEESNGLSTWKAFSGSDFGQLTLDQTYIAQADELIDLFHDAKEYGSILKVEPTDYDNLQDYLEEIRQKGSENILFAAWADEMADKMPKLISQAKLLSRKYDVVVTNPPYMGSGGMDAKLSKYVKDNYPDSKSDLFAVFIEQCGAMIKPNGYQAMITQHAWMFLSSYEKLREKVLQKTIVNMAHLGPRAFDEIGGEVVQTTSFILFNGNIVDYEGTYCQLIEGKSENSKAKMFLSRNNCYIAKMKRFVKIPGTIIAYWLSNQQLKILNNGFFLSSFGTARQGLGTSDNNRFLRFWSEVVFDNIGFSRTSCQYTFDKYVKWYPYIKGGSFKRWYPNKEYIVNYQNDGAEIKKTVMSKYPYLKSPEFVVKNTDTYFHEGITWSDVSTNLFSARYVSSGYIYADAGPMYFPNNQLWYFLGYMNSKVFQIFANLICQGLHYSTGQIPKIPILKYNFESTKTTNLVQQNIEISQTDWDSFETSWDFQTHPLLAPSALDMAGLITAKQPTLAERYEQFKAICEDRFDILQDNEEELNRIFIDIYGLQSELNPEVADYDITVHRIFDSKKDIPQSMYKKETDEKGKTKSKVSPYVLTKEDVMKSLLSYAVGCLFGRYSLDTPGLAYAGGEWDAGKYQTFIPDNDNIVPITDEEYFDDDLSSFICAWLKKAFGRENFEANLAFLTDALGTRGTTSREKLRNYFLKNFYKDHCKTYQKRPIYWLFDSGKENGFKALVYLHRYDENTIGRVRADYLHRMERIYSNEVNRMQDVIDHSHSAHEVSVAEKRLEKMKKQIKECQDYDAKLGHLALDQIHLDLDDGVKINYRKAQTGRDGQFYEVLADSKAIMSKDSLWHEYLTEWPHEQ</sequence>
<reference evidence="7 8" key="1">
    <citation type="submission" date="2018-05" db="EMBL/GenBank/DDBJ databases">
        <title>Complete genome sequence of Megasphaera sp. AJH120T, isolated from the ceca of a chicken.</title>
        <authorList>
            <person name="Maki J."/>
            <person name="Looft T."/>
        </authorList>
    </citation>
    <scope>NUCLEOTIDE SEQUENCE [LARGE SCALE GENOMIC DNA]</scope>
    <source>
        <strain evidence="7 8">AJH120</strain>
    </source>
</reference>
<dbReference type="PANTHER" id="PTHR33841">
    <property type="entry name" value="DNA METHYLTRANSFERASE YEEA-RELATED"/>
    <property type="match status" value="1"/>
</dbReference>